<dbReference type="InterPro" id="IPR028992">
    <property type="entry name" value="Hedgehog/Intein_dom"/>
</dbReference>
<dbReference type="Pfam" id="PF13403">
    <property type="entry name" value="Hint_2"/>
    <property type="match status" value="1"/>
</dbReference>
<evidence type="ECO:0000313" key="3">
    <source>
        <dbReference type="Proteomes" id="UP001219349"/>
    </source>
</evidence>
<dbReference type="EMBL" id="CP067136">
    <property type="protein sequence ID" value="WCR08909.1"/>
    <property type="molecule type" value="Genomic_DNA"/>
</dbReference>
<sequence>METGRLYQIRVSDTYNGQGVPPTNGEYWAFSNDFEVGDGDVIIITPNTSFNGLGNVDHVDLFVCFASGTLIDTKEGQRQVQDLQPGDLVLTLDHGYQPIRWIGIRRLDRLDLTASPHLRPIRIRAGALGDGAPSRDLVVSPQHRILISSRIAQRMFGASEVLVAAKHLVELDGIDTAQDMAEVTYVHLLFDRHEVVFSNGARSESLYVGPQTLKSVGAEALDEIFAIFPELERQSQDPEPARLLANGRMGRRIAARHAKNNKPLIM</sequence>
<feature type="domain" description="Hedgehog/Intein (Hint)" evidence="1">
    <location>
        <begin position="63"/>
        <end position="209"/>
    </location>
</feature>
<dbReference type="InterPro" id="IPR036844">
    <property type="entry name" value="Hint_dom_sf"/>
</dbReference>
<accession>A0ABY7SPI6</accession>
<dbReference type="Proteomes" id="UP001219349">
    <property type="component" value="Chromosome"/>
</dbReference>
<dbReference type="PROSITE" id="PS50817">
    <property type="entry name" value="INTEIN_N_TER"/>
    <property type="match status" value="1"/>
</dbReference>
<keyword evidence="3" id="KW-1185">Reference proteome</keyword>
<organism evidence="2 3">
    <name type="scientific">Paracoccus fistulariae</name>
    <dbReference type="NCBI Taxonomy" id="658446"/>
    <lineage>
        <taxon>Bacteria</taxon>
        <taxon>Pseudomonadati</taxon>
        <taxon>Pseudomonadota</taxon>
        <taxon>Alphaproteobacteria</taxon>
        <taxon>Rhodobacterales</taxon>
        <taxon>Paracoccaceae</taxon>
        <taxon>Paracoccus</taxon>
    </lineage>
</organism>
<dbReference type="InterPro" id="IPR006141">
    <property type="entry name" value="Intein_N"/>
</dbReference>
<reference evidence="2 3" key="1">
    <citation type="submission" date="2021-01" db="EMBL/GenBank/DDBJ databases">
        <title>Biogeographic distribution of Paracoccus.</title>
        <authorList>
            <person name="Hollensteiner J."/>
            <person name="Leineberger J."/>
            <person name="Brinkhoff T."/>
            <person name="Daniel R."/>
        </authorList>
    </citation>
    <scope>NUCLEOTIDE SEQUENCE [LARGE SCALE GENOMIC DNA]</scope>
    <source>
        <strain evidence="2 3">KCTC 22803</strain>
    </source>
</reference>
<name>A0ABY7SPI6_9RHOB</name>
<gene>
    <name evidence="2" type="ORF">JHX87_01270</name>
</gene>
<evidence type="ECO:0000313" key="2">
    <source>
        <dbReference type="EMBL" id="WCR08909.1"/>
    </source>
</evidence>
<dbReference type="SUPFAM" id="SSF51294">
    <property type="entry name" value="Hedgehog/intein (Hint) domain"/>
    <property type="match status" value="1"/>
</dbReference>
<protein>
    <submittedName>
        <fullName evidence="2">Hint domain-containing protein</fullName>
    </submittedName>
</protein>
<evidence type="ECO:0000259" key="1">
    <source>
        <dbReference type="Pfam" id="PF13403"/>
    </source>
</evidence>
<dbReference type="Gene3D" id="2.170.16.10">
    <property type="entry name" value="Hedgehog/Intein (Hint) domain"/>
    <property type="match status" value="1"/>
</dbReference>
<proteinExistence type="predicted"/>